<keyword evidence="1" id="KW-0472">Membrane</keyword>
<dbReference type="EMBL" id="JAEEGC010000149">
    <property type="protein sequence ID" value="MBV7276021.1"/>
    <property type="molecule type" value="Genomic_DNA"/>
</dbReference>
<reference evidence="3" key="1">
    <citation type="submission" date="2020-12" db="EMBL/GenBank/DDBJ databases">
        <title>Clostridium thailandense sp. nov., a novel acetogenic bacterium isolated from peat land soil in Thailand.</title>
        <authorList>
            <person name="Chaikitkaew S."/>
            <person name="Birkeland N.K."/>
        </authorList>
    </citation>
    <scope>NUCLEOTIDE SEQUENCE</scope>
    <source>
        <strain evidence="3">PL3</strain>
    </source>
</reference>
<keyword evidence="4" id="KW-1185">Reference proteome</keyword>
<dbReference type="Proteomes" id="UP000694308">
    <property type="component" value="Unassembled WGS sequence"/>
</dbReference>
<comment type="caution">
    <text evidence="3">The sequence shown here is derived from an EMBL/GenBank/DDBJ whole genome shotgun (WGS) entry which is preliminary data.</text>
</comment>
<evidence type="ECO:0000256" key="1">
    <source>
        <dbReference type="SAM" id="Phobius"/>
    </source>
</evidence>
<name>A0A949WTC0_9CLOT</name>
<evidence type="ECO:0000259" key="2">
    <source>
        <dbReference type="Pfam" id="PF13349"/>
    </source>
</evidence>
<evidence type="ECO:0000313" key="4">
    <source>
        <dbReference type="Proteomes" id="UP000694308"/>
    </source>
</evidence>
<feature type="transmembrane region" description="Helical" evidence="1">
    <location>
        <begin position="12"/>
        <end position="34"/>
    </location>
</feature>
<dbReference type="AlphaFoldDB" id="A0A949WTC0"/>
<dbReference type="PANTHER" id="PTHR34094:SF1">
    <property type="entry name" value="PROTEIN FAM185A"/>
    <property type="match status" value="1"/>
</dbReference>
<feature type="domain" description="DUF4097" evidence="2">
    <location>
        <begin position="179"/>
        <end position="345"/>
    </location>
</feature>
<dbReference type="InterPro" id="IPR025164">
    <property type="entry name" value="Toastrack_DUF4097"/>
</dbReference>
<dbReference type="Pfam" id="PF13349">
    <property type="entry name" value="DUF4097"/>
    <property type="match status" value="1"/>
</dbReference>
<keyword evidence="1" id="KW-1133">Transmembrane helix</keyword>
<gene>
    <name evidence="3" type="ORF">I6U48_24315</name>
</gene>
<dbReference type="PANTHER" id="PTHR34094">
    <property type="match status" value="1"/>
</dbReference>
<evidence type="ECO:0000313" key="3">
    <source>
        <dbReference type="EMBL" id="MBV7276021.1"/>
    </source>
</evidence>
<organism evidence="3 4">
    <name type="scientific">Clostridium thailandense</name>
    <dbReference type="NCBI Taxonomy" id="2794346"/>
    <lineage>
        <taxon>Bacteria</taxon>
        <taxon>Bacillati</taxon>
        <taxon>Bacillota</taxon>
        <taxon>Clostridia</taxon>
        <taxon>Eubacteriales</taxon>
        <taxon>Clostridiaceae</taxon>
        <taxon>Clostridium</taxon>
    </lineage>
</organism>
<keyword evidence="1" id="KW-0812">Transmembrane</keyword>
<protein>
    <submittedName>
        <fullName evidence="3">DUF4097 family beta strand repeat protein</fullName>
    </submittedName>
</protein>
<proteinExistence type="predicted"/>
<accession>A0A949WTC0</accession>
<dbReference type="RefSeq" id="WP_218323067.1">
    <property type="nucleotide sequence ID" value="NZ_JAEEGC010000149.1"/>
</dbReference>
<sequence length="348" mass="37417">MNNFNTKKLVTILTVTTILSFSAAAIILFAFGGFHNSSMSFKPQNSQDYSINEEKNTKAKDIQEIFVDNSFPDINIKVDNSDEIKAHLYGNMTANFKPKLETETNGTKLIIRSSSSHLSFSTFSGKLNLDITIPSSYNHAIEINSSSGKVVALSPLSLSKFKLHVTSGDTSLKDISSYELTITSSSGTIVGNNMNSKNASFESTSGNITLKNLTSDSLVMSSSSGTINIDTINSKDTSLNSTSGNIKVNNFKGNVNQRTSSGKVSIAYSEFNNNVKLSSTSGDINLKLPKDAQFKLDSKTNSGDIDCNFPITVQEKSKRGNSLVGTVGNDRNSIEITASSGNVNISSN</sequence>